<reference evidence="2 3" key="1">
    <citation type="submission" date="2015-06" db="EMBL/GenBank/DDBJ databases">
        <title>New insights into the roles of widespread benthic archaea in carbon and nitrogen cycling.</title>
        <authorList>
            <person name="Lazar C.S."/>
            <person name="Baker B.J."/>
            <person name="Seitz K.W."/>
            <person name="Hyde A.S."/>
            <person name="Dick G.J."/>
            <person name="Hinrichs K.-U."/>
            <person name="Teske A.P."/>
        </authorList>
    </citation>
    <scope>NUCLEOTIDE SEQUENCE [LARGE SCALE GENOMIC DNA]</scope>
    <source>
        <strain evidence="2">DG-45</strain>
    </source>
</reference>
<proteinExistence type="predicted"/>
<comment type="caution">
    <text evidence="2">The sequence shown here is derived from an EMBL/GenBank/DDBJ whole genome shotgun (WGS) entry which is preliminary data.</text>
</comment>
<gene>
    <name evidence="2" type="ORF">AC482_02160</name>
</gene>
<name>A0A0M0BR60_9ARCH</name>
<organism evidence="2 3">
    <name type="scientific">miscellaneous Crenarchaeota group-15 archaeon DG-45</name>
    <dbReference type="NCBI Taxonomy" id="1685127"/>
    <lineage>
        <taxon>Archaea</taxon>
        <taxon>Candidatus Bathyarchaeota</taxon>
        <taxon>MCG-15</taxon>
    </lineage>
</organism>
<dbReference type="EMBL" id="LFWZ01000014">
    <property type="protein sequence ID" value="KON31062.1"/>
    <property type="molecule type" value="Genomic_DNA"/>
</dbReference>
<evidence type="ECO:0000313" key="3">
    <source>
        <dbReference type="Proteomes" id="UP000037210"/>
    </source>
</evidence>
<evidence type="ECO:0000313" key="2">
    <source>
        <dbReference type="EMBL" id="KON31062.1"/>
    </source>
</evidence>
<protein>
    <submittedName>
        <fullName evidence="2">Uncharacterized protein</fullName>
    </submittedName>
</protein>
<dbReference type="AlphaFoldDB" id="A0A0M0BR60"/>
<sequence>MIISATAHRREEGHHIPLPEPRIRIGELAVDRHQDATHPPQGLVDAPDDAQKGLDRGGIGQPNILLGAARDLP</sequence>
<accession>A0A0M0BR60</accession>
<feature type="region of interest" description="Disordered" evidence="1">
    <location>
        <begin position="35"/>
        <end position="73"/>
    </location>
</feature>
<dbReference type="Proteomes" id="UP000037210">
    <property type="component" value="Unassembled WGS sequence"/>
</dbReference>
<evidence type="ECO:0000256" key="1">
    <source>
        <dbReference type="SAM" id="MobiDB-lite"/>
    </source>
</evidence>